<dbReference type="InterPro" id="IPR023210">
    <property type="entry name" value="NADP_OxRdtase_dom"/>
</dbReference>
<dbReference type="PROSITE" id="PS00062">
    <property type="entry name" value="ALDOKETO_REDUCTASE_2"/>
    <property type="match status" value="1"/>
</dbReference>
<dbReference type="EMBL" id="JAUSVK010000001">
    <property type="protein sequence ID" value="MDQ0393452.1"/>
    <property type="molecule type" value="Genomic_DNA"/>
</dbReference>
<accession>A0ABU0FGI9</accession>
<feature type="domain" description="NADP-dependent oxidoreductase" evidence="4">
    <location>
        <begin position="15"/>
        <end position="255"/>
    </location>
</feature>
<dbReference type="InterPro" id="IPR036812">
    <property type="entry name" value="NAD(P)_OxRdtase_dom_sf"/>
</dbReference>
<sequence>MENIVTQGVSIPRLGFGTFRMPGGGCQPVVESALALGYRHIDTAAMYENEEAVGAAISASGVARSDLFVTTKVWHDALARDTLRRSFDVSLAKLGLDYVDLYMVHWPAKDMDMAATLETLTALREEGRMRAVGVCNFNMPMIRRAVDEIGAPIAVHQVEYHPFLAQGEMLTYLRGKNIPLTAYAPLAQGRAASDPALAEIGEKHSASAAQIAIAWLLDQDGVIAIPKAGRPKSQRANLDALAIRLDDVDRAAIAALPKDQRFVRPPFAPDWEAKDSLVQ</sequence>
<dbReference type="RefSeq" id="WP_307428816.1">
    <property type="nucleotide sequence ID" value="NZ_JAUSVK010000001.1"/>
</dbReference>
<gene>
    <name evidence="5" type="ORF">J3R73_003244</name>
</gene>
<keyword evidence="6" id="KW-1185">Reference proteome</keyword>
<keyword evidence="2" id="KW-0521">NADP</keyword>
<comment type="similarity">
    <text evidence="1">Belongs to the aldo/keto reductase family.</text>
</comment>
<protein>
    <submittedName>
        <fullName evidence="5">2,5-diketo-D-gluconate reductase B</fullName>
        <ecNumber evidence="5">1.1.1.346</ecNumber>
    </submittedName>
</protein>
<dbReference type="EC" id="1.1.1.346" evidence="5"/>
<evidence type="ECO:0000256" key="2">
    <source>
        <dbReference type="ARBA" id="ARBA00022857"/>
    </source>
</evidence>
<dbReference type="InterPro" id="IPR018170">
    <property type="entry name" value="Aldo/ket_reductase_CS"/>
</dbReference>
<dbReference type="PANTHER" id="PTHR43827">
    <property type="entry name" value="2,5-DIKETO-D-GLUCONIC ACID REDUCTASE"/>
    <property type="match status" value="1"/>
</dbReference>
<evidence type="ECO:0000256" key="3">
    <source>
        <dbReference type="ARBA" id="ARBA00023002"/>
    </source>
</evidence>
<dbReference type="PROSITE" id="PS00798">
    <property type="entry name" value="ALDOKETO_REDUCTASE_1"/>
    <property type="match status" value="1"/>
</dbReference>
<dbReference type="Proteomes" id="UP001237448">
    <property type="component" value="Unassembled WGS sequence"/>
</dbReference>
<name>A0ABU0FGI9_9HYPH</name>
<dbReference type="Gene3D" id="3.20.20.100">
    <property type="entry name" value="NADP-dependent oxidoreductase domain"/>
    <property type="match status" value="1"/>
</dbReference>
<evidence type="ECO:0000256" key="1">
    <source>
        <dbReference type="ARBA" id="ARBA00007905"/>
    </source>
</evidence>
<keyword evidence="3 5" id="KW-0560">Oxidoreductase</keyword>
<evidence type="ECO:0000259" key="4">
    <source>
        <dbReference type="Pfam" id="PF00248"/>
    </source>
</evidence>
<organism evidence="5 6">
    <name type="scientific">Labrys monachus</name>
    <dbReference type="NCBI Taxonomy" id="217067"/>
    <lineage>
        <taxon>Bacteria</taxon>
        <taxon>Pseudomonadati</taxon>
        <taxon>Pseudomonadota</taxon>
        <taxon>Alphaproteobacteria</taxon>
        <taxon>Hyphomicrobiales</taxon>
        <taxon>Xanthobacteraceae</taxon>
        <taxon>Labrys</taxon>
    </lineage>
</organism>
<evidence type="ECO:0000313" key="5">
    <source>
        <dbReference type="EMBL" id="MDQ0393452.1"/>
    </source>
</evidence>
<evidence type="ECO:0000313" key="6">
    <source>
        <dbReference type="Proteomes" id="UP001237448"/>
    </source>
</evidence>
<dbReference type="PIRSF" id="PIRSF000097">
    <property type="entry name" value="AKR"/>
    <property type="match status" value="1"/>
</dbReference>
<dbReference type="SUPFAM" id="SSF51430">
    <property type="entry name" value="NAD(P)-linked oxidoreductase"/>
    <property type="match status" value="1"/>
</dbReference>
<comment type="caution">
    <text evidence="5">The sequence shown here is derived from an EMBL/GenBank/DDBJ whole genome shotgun (WGS) entry which is preliminary data.</text>
</comment>
<dbReference type="InterPro" id="IPR020471">
    <property type="entry name" value="AKR"/>
</dbReference>
<reference evidence="5 6" key="1">
    <citation type="submission" date="2023-07" db="EMBL/GenBank/DDBJ databases">
        <title>Genomic Encyclopedia of Type Strains, Phase IV (KMG-IV): sequencing the most valuable type-strain genomes for metagenomic binning, comparative biology and taxonomic classification.</title>
        <authorList>
            <person name="Goeker M."/>
        </authorList>
    </citation>
    <scope>NUCLEOTIDE SEQUENCE [LARGE SCALE GENOMIC DNA]</scope>
    <source>
        <strain evidence="5 6">DSM 5896</strain>
    </source>
</reference>
<dbReference type="GO" id="GO:0016491">
    <property type="term" value="F:oxidoreductase activity"/>
    <property type="evidence" value="ECO:0007669"/>
    <property type="project" value="UniProtKB-KW"/>
</dbReference>
<proteinExistence type="inferred from homology"/>
<dbReference type="Pfam" id="PF00248">
    <property type="entry name" value="Aldo_ket_red"/>
    <property type="match status" value="1"/>
</dbReference>
<dbReference type="PANTHER" id="PTHR43827:SF3">
    <property type="entry name" value="NADP-DEPENDENT OXIDOREDUCTASE DOMAIN-CONTAINING PROTEIN"/>
    <property type="match status" value="1"/>
</dbReference>
<dbReference type="PRINTS" id="PR00069">
    <property type="entry name" value="ALDKETRDTASE"/>
</dbReference>